<feature type="transmembrane region" description="Helical" evidence="2">
    <location>
        <begin position="29"/>
        <end position="47"/>
    </location>
</feature>
<accession>Q2KXB4</accession>
<dbReference type="InterPro" id="IPR046703">
    <property type="entry name" value="DUF6776"/>
</dbReference>
<keyword evidence="2" id="KW-1133">Transmembrane helix</keyword>
<keyword evidence="1" id="KW-0175">Coiled coil</keyword>
<gene>
    <name evidence="3" type="ordered locus">BAV0691</name>
</gene>
<keyword evidence="2" id="KW-0812">Transmembrane</keyword>
<dbReference type="OrthoDB" id="9152541at2"/>
<reference evidence="3 4" key="1">
    <citation type="journal article" date="2006" name="J. Bacteriol.">
        <title>Comparison of the genome sequence of the poultry pathogen Bordetella avium with those of B. bronchiseptica, B. pertussis, and B. parapertussis reveals extensive diversity in surface structures associated with host interaction.</title>
        <authorList>
            <person name="Sebaihia M."/>
            <person name="Preston A."/>
            <person name="Maskell D.J."/>
            <person name="Kuzmiak H."/>
            <person name="Connell T.D."/>
            <person name="King N.D."/>
            <person name="Orndorff P.E."/>
            <person name="Miyamoto D.M."/>
            <person name="Thomson N.R."/>
            <person name="Harris D."/>
            <person name="Goble A."/>
            <person name="Lord A."/>
            <person name="Murphy L."/>
            <person name="Quail M.A."/>
            <person name="Rutter S."/>
            <person name="Squares R."/>
            <person name="Squares S."/>
            <person name="Woodward J."/>
            <person name="Parkhill J."/>
            <person name="Temple L.M."/>
        </authorList>
    </citation>
    <scope>NUCLEOTIDE SEQUENCE [LARGE SCALE GENOMIC DNA]</scope>
    <source>
        <strain evidence="3 4">197N</strain>
    </source>
</reference>
<dbReference type="EMBL" id="AM167904">
    <property type="protein sequence ID" value="CAJ48297.1"/>
    <property type="molecule type" value="Genomic_DNA"/>
</dbReference>
<keyword evidence="4" id="KW-1185">Reference proteome</keyword>
<evidence type="ECO:0000313" key="3">
    <source>
        <dbReference type="EMBL" id="CAJ48297.1"/>
    </source>
</evidence>
<sequence length="241" mass="27125">MGIFGRSHKPVFKPSLYQPGKRSRRLPRWLVLLLIGIGLGAGGVLFLQANYGPQRLTVEQSEQLHTELSAANMERQRLQSQLDEAITQRDSNKSSHEQLSADLAAARSQLDTLRQELVLFQDAVPPDPRGGDIGVRSARFKREPGALDYQLLIMRDKDTDKAFEGTVEITVDGNFANGRRDRITPDALPLKLTRYDHSVGKLPLPEGFTPRSVTIRVLDGQQRQHAMRIYYVRNNDGTRVN</sequence>
<dbReference type="GeneID" id="92936127"/>
<dbReference type="Proteomes" id="UP000001977">
    <property type="component" value="Chromosome"/>
</dbReference>
<dbReference type="STRING" id="360910.BAV0691"/>
<dbReference type="HOGENOM" id="CLU_1188092_0_0_4"/>
<protein>
    <submittedName>
        <fullName evidence="3">Membrane protein</fullName>
    </submittedName>
</protein>
<proteinExistence type="predicted"/>
<evidence type="ECO:0000256" key="1">
    <source>
        <dbReference type="SAM" id="Coils"/>
    </source>
</evidence>
<organism evidence="3 4">
    <name type="scientific">Bordetella avium (strain 197N)</name>
    <dbReference type="NCBI Taxonomy" id="360910"/>
    <lineage>
        <taxon>Bacteria</taxon>
        <taxon>Pseudomonadati</taxon>
        <taxon>Pseudomonadota</taxon>
        <taxon>Betaproteobacteria</taxon>
        <taxon>Burkholderiales</taxon>
        <taxon>Alcaligenaceae</taxon>
        <taxon>Bordetella</taxon>
    </lineage>
</organism>
<name>Q2KXB4_BORA1</name>
<dbReference type="Pfam" id="PF20567">
    <property type="entry name" value="DUF6776"/>
    <property type="match status" value="1"/>
</dbReference>
<dbReference type="AlphaFoldDB" id="Q2KXB4"/>
<dbReference type="eggNOG" id="COG4372">
    <property type="taxonomic scope" value="Bacteria"/>
</dbReference>
<feature type="coiled-coil region" evidence="1">
    <location>
        <begin position="61"/>
        <end position="123"/>
    </location>
</feature>
<evidence type="ECO:0000256" key="2">
    <source>
        <dbReference type="SAM" id="Phobius"/>
    </source>
</evidence>
<keyword evidence="2" id="KW-0472">Membrane</keyword>
<dbReference type="RefSeq" id="WP_012416387.1">
    <property type="nucleotide sequence ID" value="NC_010645.1"/>
</dbReference>
<evidence type="ECO:0000313" key="4">
    <source>
        <dbReference type="Proteomes" id="UP000001977"/>
    </source>
</evidence>
<dbReference type="KEGG" id="bav:BAV0691"/>